<gene>
    <name evidence="1" type="primary">PARPA_00933.1 scaffold 1310</name>
</gene>
<dbReference type="InterPro" id="IPR027417">
    <property type="entry name" value="P-loop_NTPase"/>
</dbReference>
<dbReference type="EMBL" id="LN719396">
    <property type="protein sequence ID" value="CEP07630.1"/>
    <property type="molecule type" value="Genomic_DNA"/>
</dbReference>
<dbReference type="SUPFAM" id="SSF52540">
    <property type="entry name" value="P-loop containing nucleoside triphosphate hydrolases"/>
    <property type="match status" value="1"/>
</dbReference>
<keyword evidence="2" id="KW-1185">Reference proteome</keyword>
<evidence type="ECO:0008006" key="3">
    <source>
        <dbReference type="Google" id="ProtNLM"/>
    </source>
</evidence>
<proteinExistence type="predicted"/>
<protein>
    <recommendedName>
        <fullName evidence="3">DNA helicase</fullName>
    </recommendedName>
</protein>
<reference evidence="1 2" key="1">
    <citation type="submission" date="2014-09" db="EMBL/GenBank/DDBJ databases">
        <authorList>
            <person name="Ellenberger Sabrina"/>
        </authorList>
    </citation>
    <scope>NUCLEOTIDE SEQUENCE [LARGE SCALE GENOMIC DNA]</scope>
    <source>
        <strain evidence="1 2">CBS 412.66</strain>
    </source>
</reference>
<feature type="non-terminal residue" evidence="1">
    <location>
        <position position="221"/>
    </location>
</feature>
<name>A0A0B7MWF9_9FUNG</name>
<organism evidence="1 2">
    <name type="scientific">Parasitella parasitica</name>
    <dbReference type="NCBI Taxonomy" id="35722"/>
    <lineage>
        <taxon>Eukaryota</taxon>
        <taxon>Fungi</taxon>
        <taxon>Fungi incertae sedis</taxon>
        <taxon>Mucoromycota</taxon>
        <taxon>Mucoromycotina</taxon>
        <taxon>Mucoromycetes</taxon>
        <taxon>Mucorales</taxon>
        <taxon>Mucorineae</taxon>
        <taxon>Mucoraceae</taxon>
        <taxon>Parasitella</taxon>
    </lineage>
</organism>
<accession>A0A0B7MWF9</accession>
<dbReference type="Gene3D" id="3.40.50.300">
    <property type="entry name" value="P-loop containing nucleotide triphosphate hydrolases"/>
    <property type="match status" value="1"/>
</dbReference>
<sequence length="221" mass="24885">MMLYWPWVDEATDLENFDLPSVFEENRALILRNQREFSKLNKDELSMYYIGPFNSLFVDFHAIDNPSYDELQSSSVPFCVSTVNPFTVGGERLTRSSLDEDRDTFLICNTPHDQNMSFSYSFEPTAIKYVRPDILSAAAYLGLMASLNTKQRDIVSHVAVHARYGDSSPHNSLKLLITGVAGTGKSILISALFQTLTKLYDFQRDRDLSSVSVLLTGTTGK</sequence>
<evidence type="ECO:0000313" key="1">
    <source>
        <dbReference type="EMBL" id="CEP07630.1"/>
    </source>
</evidence>
<dbReference type="AlphaFoldDB" id="A0A0B7MWF9"/>
<dbReference type="Proteomes" id="UP000054107">
    <property type="component" value="Unassembled WGS sequence"/>
</dbReference>
<evidence type="ECO:0000313" key="2">
    <source>
        <dbReference type="Proteomes" id="UP000054107"/>
    </source>
</evidence>